<sequence>MALEKTAKYSSTNTYTTCNKMQATTKNVWLVFHGMGYLSKYFARYFTHLDPAENFIIIPQAPSKYYIGPSFKHVGASWLTRENTVQETENVLNYVDAVWKAEKPSKMPQFIVLGYSQGVSIAMRWLAKRSISCDALLLHSGGIPKELNASHFKHLPNHCKVTYLYGDKDEYITEAKKTEQTLKSDAIFGTKLSVEVFKGIHEVNTAFIKEFAEK</sequence>
<dbReference type="SUPFAM" id="SSF53474">
    <property type="entry name" value="alpha/beta-Hydrolases"/>
    <property type="match status" value="1"/>
</dbReference>
<dbReference type="AlphaFoldDB" id="A0A6G6GHJ8"/>
<dbReference type="GO" id="GO:0016787">
    <property type="term" value="F:hydrolase activity"/>
    <property type="evidence" value="ECO:0007669"/>
    <property type="project" value="InterPro"/>
</dbReference>
<evidence type="ECO:0000313" key="3">
    <source>
        <dbReference type="Proteomes" id="UP000505306"/>
    </source>
</evidence>
<accession>A0A6G6GHJ8</accession>
<name>A0A6G6GHJ8_9FLAO</name>
<protein>
    <submittedName>
        <fullName evidence="2">Esterase</fullName>
    </submittedName>
</protein>
<proteinExistence type="predicted"/>
<dbReference type="RefSeq" id="WP_164678064.1">
    <property type="nucleotide sequence ID" value="NZ_CP049057.1"/>
</dbReference>
<dbReference type="Proteomes" id="UP000505306">
    <property type="component" value="Chromosome"/>
</dbReference>
<evidence type="ECO:0000313" key="2">
    <source>
        <dbReference type="EMBL" id="QIE58066.1"/>
    </source>
</evidence>
<dbReference type="Gene3D" id="3.40.50.1820">
    <property type="entry name" value="alpha/beta hydrolase"/>
    <property type="match status" value="1"/>
</dbReference>
<dbReference type="KEGG" id="mgel:G5B37_00330"/>
<keyword evidence="3" id="KW-1185">Reference proteome</keyword>
<evidence type="ECO:0000259" key="1">
    <source>
        <dbReference type="Pfam" id="PF02230"/>
    </source>
</evidence>
<dbReference type="InterPro" id="IPR003140">
    <property type="entry name" value="PLipase/COase/thioEstase"/>
</dbReference>
<reference evidence="2 3" key="1">
    <citation type="submission" date="2020-02" db="EMBL/GenBank/DDBJ databases">
        <title>Complete genome sequence of Flavobacteriaceae bacterium.</title>
        <authorList>
            <person name="Kim S.-J."/>
            <person name="Kim Y.-S."/>
            <person name="Kim K.-H."/>
        </authorList>
    </citation>
    <scope>NUCLEOTIDE SEQUENCE [LARGE SCALE GENOMIC DNA]</scope>
    <source>
        <strain evidence="2 3">RR4-40</strain>
    </source>
</reference>
<organism evidence="2 3">
    <name type="scientific">Rasiella rasia</name>
    <dbReference type="NCBI Taxonomy" id="2744027"/>
    <lineage>
        <taxon>Bacteria</taxon>
        <taxon>Pseudomonadati</taxon>
        <taxon>Bacteroidota</taxon>
        <taxon>Flavobacteriia</taxon>
        <taxon>Flavobacteriales</taxon>
        <taxon>Flavobacteriaceae</taxon>
        <taxon>Rasiella</taxon>
    </lineage>
</organism>
<dbReference type="InterPro" id="IPR029058">
    <property type="entry name" value="AB_hydrolase_fold"/>
</dbReference>
<dbReference type="EMBL" id="CP049057">
    <property type="protein sequence ID" value="QIE58066.1"/>
    <property type="molecule type" value="Genomic_DNA"/>
</dbReference>
<dbReference type="Pfam" id="PF02230">
    <property type="entry name" value="Abhydrolase_2"/>
    <property type="match status" value="1"/>
</dbReference>
<gene>
    <name evidence="2" type="ORF">G5B37_00330</name>
</gene>
<feature type="domain" description="Phospholipase/carboxylesterase/thioesterase" evidence="1">
    <location>
        <begin position="24"/>
        <end position="202"/>
    </location>
</feature>